<dbReference type="Proteomes" id="UP000217771">
    <property type="component" value="Unassembled WGS sequence"/>
</dbReference>
<keyword evidence="5" id="KW-0645">Protease</keyword>
<dbReference type="SUPFAM" id="SSF111283">
    <property type="entry name" value="Putative modulator of DNA gyrase, PmbA/TldD"/>
    <property type="match status" value="1"/>
</dbReference>
<dbReference type="PANTHER" id="PTHR43421">
    <property type="entry name" value="METALLOPROTEASE PMBA"/>
    <property type="match status" value="1"/>
</dbReference>
<dbReference type="RefSeq" id="WP_095622055.1">
    <property type="nucleotide sequence ID" value="NZ_NSKB01000006.1"/>
</dbReference>
<dbReference type="InterPro" id="IPR045569">
    <property type="entry name" value="Metalloprtase-TldD/E_C"/>
</dbReference>
<organism evidence="5 6">
    <name type="scientific">Halomonas salipaludis</name>
    <dbReference type="NCBI Taxonomy" id="2032625"/>
    <lineage>
        <taxon>Bacteria</taxon>
        <taxon>Pseudomonadati</taxon>
        <taxon>Pseudomonadota</taxon>
        <taxon>Gammaproteobacteria</taxon>
        <taxon>Oceanospirillales</taxon>
        <taxon>Halomonadaceae</taxon>
        <taxon>Halomonas</taxon>
    </lineage>
</organism>
<dbReference type="NCBIfam" id="NF008268">
    <property type="entry name" value="PRK11040.1"/>
    <property type="match status" value="1"/>
</dbReference>
<evidence type="ECO:0000259" key="2">
    <source>
        <dbReference type="Pfam" id="PF01523"/>
    </source>
</evidence>
<protein>
    <submittedName>
        <fullName evidence="5">Metalloprotease PmbA</fullName>
    </submittedName>
</protein>
<dbReference type="InterPro" id="IPR045570">
    <property type="entry name" value="Metalloprtase-TldD/E_cen_dom"/>
</dbReference>
<dbReference type="Pfam" id="PF19289">
    <property type="entry name" value="PmbA_TldD_3rd"/>
    <property type="match status" value="1"/>
</dbReference>
<sequence>MTQAFDAAEQQALLEARVASALDLARRLGADACEVGASVDQGIGVSVRLGEVESVELSRDQGIAVTVFVGSRKGSASSSDAGEASIRAAVEKAIGIARYTGEDPHAGLAPAELMATELPDLEVHHPWRLSTDEAIELALACESAGRGVAGISNSDGASLSSGEGVRVYGNSHGFLGSQCGSRHSLSCMLIAEDDSGMQRDYEYTSERDPARLVAAETIGRQAADKTLRRLGAKRPGTGRFPVLFDPQLAAGLIGHLMSAIAGGALYRDASFLCGRLGETLFPSWFTLGERPLEVGASASAPFDNDGVYTRDNVFIDQGRLASYMLSAYSARRLGMHSTGNAGGARNLRLEAPLTPQAALLEQLGTGVLVTELMGQGVNSVTGDYSRGAAGFWVENGVIQHPVEEFTIAGNLEQMFRGLVAVGDDVDTRGSIHSGSWLIDEMTVAGS</sequence>
<dbReference type="Pfam" id="PF19290">
    <property type="entry name" value="PmbA_TldD_2nd"/>
    <property type="match status" value="1"/>
</dbReference>
<feature type="domain" description="Metalloprotease TldD/E N-terminal" evidence="2">
    <location>
        <begin position="33"/>
        <end position="97"/>
    </location>
</feature>
<dbReference type="InterPro" id="IPR035068">
    <property type="entry name" value="TldD/PmbA_N"/>
</dbReference>
<name>A0A2A2EQ99_9GAMM</name>
<dbReference type="InterPro" id="IPR002510">
    <property type="entry name" value="Metalloprtase-TldD/E_N"/>
</dbReference>
<dbReference type="GO" id="GO:0005829">
    <property type="term" value="C:cytosol"/>
    <property type="evidence" value="ECO:0007669"/>
    <property type="project" value="TreeGrafter"/>
</dbReference>
<gene>
    <name evidence="5" type="ORF">CK498_17070</name>
</gene>
<evidence type="ECO:0000256" key="1">
    <source>
        <dbReference type="ARBA" id="ARBA00005836"/>
    </source>
</evidence>
<reference evidence="5 6" key="1">
    <citation type="submission" date="2017-08" db="EMBL/GenBank/DDBJ databases">
        <title>Halomonas alkalisoli sp. nov., isolated from saline alkaline soil.</title>
        <authorList>
            <person name="Wang D."/>
            <person name="Zhang G."/>
        </authorList>
    </citation>
    <scope>NUCLEOTIDE SEQUENCE [LARGE SCALE GENOMIC DNA]</scope>
    <source>
        <strain evidence="5 6">WRN001</strain>
    </source>
</reference>
<feature type="domain" description="Metalloprotease TldD/E central" evidence="4">
    <location>
        <begin position="125"/>
        <end position="230"/>
    </location>
</feature>
<evidence type="ECO:0000313" key="5">
    <source>
        <dbReference type="EMBL" id="PAU75631.1"/>
    </source>
</evidence>
<dbReference type="OrthoDB" id="9803618at2"/>
<keyword evidence="5" id="KW-0482">Metalloprotease</keyword>
<dbReference type="InterPro" id="IPR047657">
    <property type="entry name" value="PmbA"/>
</dbReference>
<dbReference type="Pfam" id="PF01523">
    <property type="entry name" value="PmbA_TldD_1st"/>
    <property type="match status" value="1"/>
</dbReference>
<dbReference type="GO" id="GO:0006508">
    <property type="term" value="P:proteolysis"/>
    <property type="evidence" value="ECO:0007669"/>
    <property type="project" value="UniProtKB-KW"/>
</dbReference>
<accession>A0A2A2EQ99</accession>
<evidence type="ECO:0000259" key="3">
    <source>
        <dbReference type="Pfam" id="PF19289"/>
    </source>
</evidence>
<feature type="domain" description="Metalloprotease TldD/E C-terminal" evidence="3">
    <location>
        <begin position="237"/>
        <end position="445"/>
    </location>
</feature>
<keyword evidence="6" id="KW-1185">Reference proteome</keyword>
<dbReference type="Gene3D" id="3.30.2290.10">
    <property type="entry name" value="PmbA/TldD superfamily"/>
    <property type="match status" value="1"/>
</dbReference>
<proteinExistence type="inferred from homology"/>
<dbReference type="PANTHER" id="PTHR43421:SF1">
    <property type="entry name" value="METALLOPROTEASE PMBA"/>
    <property type="match status" value="1"/>
</dbReference>
<comment type="caution">
    <text evidence="5">The sequence shown here is derived from an EMBL/GenBank/DDBJ whole genome shotgun (WGS) entry which is preliminary data.</text>
</comment>
<dbReference type="GO" id="GO:0008237">
    <property type="term" value="F:metallopeptidase activity"/>
    <property type="evidence" value="ECO:0007669"/>
    <property type="project" value="UniProtKB-KW"/>
</dbReference>
<evidence type="ECO:0000259" key="4">
    <source>
        <dbReference type="Pfam" id="PF19290"/>
    </source>
</evidence>
<keyword evidence="5" id="KW-0378">Hydrolase</keyword>
<dbReference type="EMBL" id="NSKB01000006">
    <property type="protein sequence ID" value="PAU75631.1"/>
    <property type="molecule type" value="Genomic_DNA"/>
</dbReference>
<dbReference type="AlphaFoldDB" id="A0A2A2EQ99"/>
<dbReference type="InterPro" id="IPR036059">
    <property type="entry name" value="TldD/PmbA_sf"/>
</dbReference>
<comment type="similarity">
    <text evidence="1">Belongs to the peptidase U62 family.</text>
</comment>
<evidence type="ECO:0000313" key="6">
    <source>
        <dbReference type="Proteomes" id="UP000217771"/>
    </source>
</evidence>